<feature type="compositionally biased region" description="Polar residues" evidence="1">
    <location>
        <begin position="78"/>
        <end position="88"/>
    </location>
</feature>
<organism evidence="2 3">
    <name type="scientific">Sodiomyces alkalinus (strain CBS 110278 / VKM F-3762 / F11)</name>
    <name type="common">Alkaliphilic filamentous fungus</name>
    <dbReference type="NCBI Taxonomy" id="1314773"/>
    <lineage>
        <taxon>Eukaryota</taxon>
        <taxon>Fungi</taxon>
        <taxon>Dikarya</taxon>
        <taxon>Ascomycota</taxon>
        <taxon>Pezizomycotina</taxon>
        <taxon>Sordariomycetes</taxon>
        <taxon>Hypocreomycetidae</taxon>
        <taxon>Glomerellales</taxon>
        <taxon>Plectosphaerellaceae</taxon>
        <taxon>Sodiomyces</taxon>
    </lineage>
</organism>
<gene>
    <name evidence="2" type="ORF">SODALDRAFT_358979</name>
</gene>
<dbReference type="AlphaFoldDB" id="A0A3N2PX55"/>
<accession>A0A3N2PX55</accession>
<feature type="region of interest" description="Disordered" evidence="1">
    <location>
        <begin position="70"/>
        <end position="91"/>
    </location>
</feature>
<protein>
    <submittedName>
        <fullName evidence="2">Uncharacterized protein</fullName>
    </submittedName>
</protein>
<keyword evidence="3" id="KW-1185">Reference proteome</keyword>
<dbReference type="RefSeq" id="XP_028466919.1">
    <property type="nucleotide sequence ID" value="XM_028614137.1"/>
</dbReference>
<evidence type="ECO:0000313" key="3">
    <source>
        <dbReference type="Proteomes" id="UP000272025"/>
    </source>
</evidence>
<dbReference type="Proteomes" id="UP000272025">
    <property type="component" value="Unassembled WGS sequence"/>
</dbReference>
<reference evidence="2 3" key="1">
    <citation type="journal article" date="2018" name="Mol. Ecol.">
        <title>The obligate alkalophilic soda-lake fungus Sodiomyces alkalinus has shifted to a protein diet.</title>
        <authorList>
            <person name="Grum-Grzhimaylo A.A."/>
            <person name="Falkoski D.L."/>
            <person name="van den Heuvel J."/>
            <person name="Valero-Jimenez C.A."/>
            <person name="Min B."/>
            <person name="Choi I.G."/>
            <person name="Lipzen A."/>
            <person name="Daum C.G."/>
            <person name="Aanen D.K."/>
            <person name="Tsang A."/>
            <person name="Henrissat B."/>
            <person name="Bilanenko E.N."/>
            <person name="de Vries R.P."/>
            <person name="van Kan J.A.L."/>
            <person name="Grigoriev I.V."/>
            <person name="Debets A.J.M."/>
        </authorList>
    </citation>
    <scope>NUCLEOTIDE SEQUENCE [LARGE SCALE GENOMIC DNA]</scope>
    <source>
        <strain evidence="2 3">F11</strain>
    </source>
</reference>
<proteinExistence type="predicted"/>
<evidence type="ECO:0000313" key="2">
    <source>
        <dbReference type="EMBL" id="ROT39113.1"/>
    </source>
</evidence>
<evidence type="ECO:0000256" key="1">
    <source>
        <dbReference type="SAM" id="MobiDB-lite"/>
    </source>
</evidence>
<name>A0A3N2PX55_SODAK</name>
<dbReference type="EMBL" id="ML119054">
    <property type="protein sequence ID" value="ROT39113.1"/>
    <property type="molecule type" value="Genomic_DNA"/>
</dbReference>
<dbReference type="GeneID" id="39582615"/>
<sequence>MKRTAKRCSGGTLYSIDKYVPIGRPLVCTWGGANQFRDPAVNSTQHLPISQGTIALPILRFLMNEEEQDEDGFAEPLQAQQRASSYTVETPPDRRLISGGTLLGKTDTLLAGCLALTKLPSQKPLPHSRLTIPPFCLTLLTLTHSACPRISSTSLYLTIEPLSQPEFTLGNQLPQRRKPASGLDVFTTFKTSPPPSQTH</sequence>